<dbReference type="SUPFAM" id="SSF46689">
    <property type="entry name" value="Homeodomain-like"/>
    <property type="match status" value="1"/>
</dbReference>
<evidence type="ECO:0000313" key="3">
    <source>
        <dbReference type="EMBL" id="KAA3682309.1"/>
    </source>
</evidence>
<dbReference type="CDD" id="cd00086">
    <property type="entry name" value="homeodomain"/>
    <property type="match status" value="1"/>
</dbReference>
<accession>A0A5J4P3J0</accession>
<name>A0A5J4P3J0_9TREM</name>
<organism evidence="3 4">
    <name type="scientific">Paragonimus westermani</name>
    <dbReference type="NCBI Taxonomy" id="34504"/>
    <lineage>
        <taxon>Eukaryota</taxon>
        <taxon>Metazoa</taxon>
        <taxon>Spiralia</taxon>
        <taxon>Lophotrochozoa</taxon>
        <taxon>Platyhelminthes</taxon>
        <taxon>Trematoda</taxon>
        <taxon>Digenea</taxon>
        <taxon>Plagiorchiida</taxon>
        <taxon>Troglotremata</taxon>
        <taxon>Troglotrematidae</taxon>
        <taxon>Paragonimus</taxon>
    </lineage>
</organism>
<dbReference type="Pfam" id="PF00046">
    <property type="entry name" value="Homeodomain"/>
    <property type="match status" value="1"/>
</dbReference>
<dbReference type="EMBL" id="QNGE01000032">
    <property type="protein sequence ID" value="KAA3682309.1"/>
    <property type="molecule type" value="Genomic_DNA"/>
</dbReference>
<protein>
    <recommendedName>
        <fullName evidence="2">Homeobox domain-containing protein</fullName>
    </recommendedName>
</protein>
<evidence type="ECO:0000256" key="1">
    <source>
        <dbReference type="RuleBase" id="RU000682"/>
    </source>
</evidence>
<dbReference type="GO" id="GO:0003677">
    <property type="term" value="F:DNA binding"/>
    <property type="evidence" value="ECO:0007669"/>
    <property type="project" value="UniProtKB-KW"/>
</dbReference>
<evidence type="ECO:0000313" key="4">
    <source>
        <dbReference type="Proteomes" id="UP000324629"/>
    </source>
</evidence>
<comment type="caution">
    <text evidence="3">The sequence shown here is derived from an EMBL/GenBank/DDBJ whole genome shotgun (WGS) entry which is preliminary data.</text>
</comment>
<comment type="subcellular location">
    <subcellularLocation>
        <location evidence="1">Nucleus</location>
    </subcellularLocation>
</comment>
<dbReference type="GO" id="GO:0005634">
    <property type="term" value="C:nucleus"/>
    <property type="evidence" value="ECO:0007669"/>
    <property type="project" value="UniProtKB-SubCell"/>
</dbReference>
<gene>
    <name evidence="3" type="ORF">DEA37_0008980</name>
</gene>
<reference evidence="3 4" key="1">
    <citation type="journal article" date="2019" name="Gigascience">
        <title>Whole-genome sequence of the oriental lung fluke Paragonimus westermani.</title>
        <authorList>
            <person name="Oey H."/>
            <person name="Zakrzewski M."/>
            <person name="Narain K."/>
            <person name="Devi K.R."/>
            <person name="Agatsuma T."/>
            <person name="Nawaratna S."/>
            <person name="Gobert G.N."/>
            <person name="Jones M.K."/>
            <person name="Ragan M.A."/>
            <person name="McManus D.P."/>
            <person name="Krause L."/>
        </authorList>
    </citation>
    <scope>NUCLEOTIDE SEQUENCE [LARGE SCALE GENOMIC DNA]</scope>
    <source>
        <strain evidence="3 4">IND2009</strain>
    </source>
</reference>
<keyword evidence="4" id="KW-1185">Reference proteome</keyword>
<dbReference type="Gene3D" id="1.10.10.60">
    <property type="entry name" value="Homeodomain-like"/>
    <property type="match status" value="1"/>
</dbReference>
<evidence type="ECO:0000259" key="2">
    <source>
        <dbReference type="Pfam" id="PF00046"/>
    </source>
</evidence>
<feature type="domain" description="Homeobox" evidence="2">
    <location>
        <begin position="2"/>
        <end position="33"/>
    </location>
</feature>
<keyword evidence="1" id="KW-0238">DNA-binding</keyword>
<dbReference type="InterPro" id="IPR009057">
    <property type="entry name" value="Homeodomain-like_sf"/>
</dbReference>
<proteinExistence type="predicted"/>
<dbReference type="Proteomes" id="UP000324629">
    <property type="component" value="Unassembled WGS sequence"/>
</dbReference>
<keyword evidence="1" id="KW-0539">Nucleus</keyword>
<sequence>MVLEKEYGETSYITRQKRWELSCRLNLNERQVSLLKYLIIF</sequence>
<keyword evidence="1" id="KW-0371">Homeobox</keyword>
<dbReference type="AlphaFoldDB" id="A0A5J4P3J0"/>
<dbReference type="InterPro" id="IPR001356">
    <property type="entry name" value="HD"/>
</dbReference>